<dbReference type="InterPro" id="IPR001693">
    <property type="entry name" value="Calcitonin_peptide-like"/>
</dbReference>
<feature type="disulfide bond" evidence="7">
    <location>
        <begin position="83"/>
        <end position="88"/>
    </location>
</feature>
<feature type="chain" id="PRO_5012948913" evidence="8">
    <location>
        <begin position="23"/>
        <end position="132"/>
    </location>
</feature>
<evidence type="ECO:0000256" key="6">
    <source>
        <dbReference type="ARBA" id="ARBA00023157"/>
    </source>
</evidence>
<feature type="domain" description="Calcitonin peptide-like" evidence="9">
    <location>
        <begin position="80"/>
        <end position="122"/>
    </location>
</feature>
<evidence type="ECO:0000259" key="9">
    <source>
        <dbReference type="SMART" id="SM00113"/>
    </source>
</evidence>
<gene>
    <name evidence="11" type="primary">LOC108279678</name>
</gene>
<name>A0A2D0T3L9_ICTPU</name>
<dbReference type="KEGG" id="ipu:108279678"/>
<evidence type="ECO:0000313" key="10">
    <source>
        <dbReference type="Proteomes" id="UP000221080"/>
    </source>
</evidence>
<evidence type="ECO:0000256" key="7">
    <source>
        <dbReference type="PIRSR" id="PIRSR621116-50"/>
    </source>
</evidence>
<evidence type="ECO:0000256" key="5">
    <source>
        <dbReference type="ARBA" id="ARBA00022702"/>
    </source>
</evidence>
<evidence type="ECO:0000256" key="3">
    <source>
        <dbReference type="ARBA" id="ARBA00009222"/>
    </source>
</evidence>
<keyword evidence="6 7" id="KW-1015">Disulfide bond</keyword>
<reference evidence="10" key="1">
    <citation type="journal article" date="2016" name="Nat. Commun.">
        <title>The channel catfish genome sequence provides insights into the evolution of scale formation in teleosts.</title>
        <authorList>
            <person name="Liu Z."/>
            <person name="Liu S."/>
            <person name="Yao J."/>
            <person name="Bao L."/>
            <person name="Zhang J."/>
            <person name="Li Y."/>
            <person name="Jiang C."/>
            <person name="Sun L."/>
            <person name="Wang R."/>
            <person name="Zhang Y."/>
            <person name="Zhou T."/>
            <person name="Zeng Q."/>
            <person name="Fu Q."/>
            <person name="Gao S."/>
            <person name="Li N."/>
            <person name="Koren S."/>
            <person name="Jiang Y."/>
            <person name="Zimin A."/>
            <person name="Xu P."/>
            <person name="Phillippy A.M."/>
            <person name="Geng X."/>
            <person name="Song L."/>
            <person name="Sun F."/>
            <person name="Li C."/>
            <person name="Wang X."/>
            <person name="Chen A."/>
            <person name="Jin Y."/>
            <person name="Yuan Z."/>
            <person name="Yang Y."/>
            <person name="Tan S."/>
            <person name="Peatman E."/>
            <person name="Lu J."/>
            <person name="Qin Z."/>
            <person name="Dunham R."/>
            <person name="Li Z."/>
            <person name="Sonstegard T."/>
            <person name="Feng J."/>
            <person name="Danzmann R.G."/>
            <person name="Schroeder S."/>
            <person name="Scheffler B."/>
            <person name="Duke M.V."/>
            <person name="Ballard L."/>
            <person name="Kucuktas H."/>
            <person name="Kaltenboeck L."/>
            <person name="Liu H."/>
            <person name="Armbruster J."/>
            <person name="Xie Y."/>
            <person name="Kirby M.L."/>
            <person name="Tian Y."/>
            <person name="Flanagan M.E."/>
            <person name="Mu W."/>
            <person name="Waldbieser G.C."/>
        </authorList>
    </citation>
    <scope>NUCLEOTIDE SEQUENCE [LARGE SCALE GENOMIC DNA]</scope>
    <source>
        <strain evidence="10">SDA103</strain>
    </source>
</reference>
<dbReference type="InterPro" id="IPR000443">
    <property type="entry name" value="IAPP"/>
</dbReference>
<proteinExistence type="inferred from homology"/>
<dbReference type="InterPro" id="IPR021116">
    <property type="entry name" value="Calcitonin/adrenomedullin"/>
</dbReference>
<dbReference type="PANTHER" id="PTHR10505">
    <property type="entry name" value="CALCITONIN-RELATED"/>
    <property type="match status" value="1"/>
</dbReference>
<dbReference type="InterPro" id="IPR021117">
    <property type="entry name" value="Calcitonin-like"/>
</dbReference>
<dbReference type="PROSITE" id="PS00258">
    <property type="entry name" value="CALCITONIN"/>
    <property type="match status" value="1"/>
</dbReference>
<comment type="similarity">
    <text evidence="3">Belongs to the calcitonin family.</text>
</comment>
<keyword evidence="4" id="KW-0964">Secreted</keyword>
<dbReference type="GO" id="GO:0005615">
    <property type="term" value="C:extracellular space"/>
    <property type="evidence" value="ECO:0007669"/>
    <property type="project" value="TreeGrafter"/>
</dbReference>
<dbReference type="InterPro" id="IPR018360">
    <property type="entry name" value="Calcitonin_CS"/>
</dbReference>
<keyword evidence="8" id="KW-0732">Signal</keyword>
<dbReference type="OrthoDB" id="9898100at2759"/>
<dbReference type="AlphaFoldDB" id="A0A2D0T3L9"/>
<dbReference type="SMART" id="SM00113">
    <property type="entry name" value="CALCITONIN"/>
    <property type="match status" value="1"/>
</dbReference>
<evidence type="ECO:0000313" key="11">
    <source>
        <dbReference type="RefSeq" id="XP_017349512.1"/>
    </source>
</evidence>
<accession>A0A2D0T3L9</accession>
<evidence type="ECO:0000256" key="4">
    <source>
        <dbReference type="ARBA" id="ARBA00022525"/>
    </source>
</evidence>
<feature type="signal peptide" evidence="8">
    <location>
        <begin position="1"/>
        <end position="22"/>
    </location>
</feature>
<dbReference type="Proteomes" id="UP000221080">
    <property type="component" value="Chromosome 19"/>
</dbReference>
<dbReference type="PANTHER" id="PTHR10505:SF4">
    <property type="entry name" value="ISLET AMYLOID POLYPEPTIDE"/>
    <property type="match status" value="1"/>
</dbReference>
<dbReference type="Gene3D" id="6.10.250.2190">
    <property type="match status" value="1"/>
</dbReference>
<organism evidence="10 11">
    <name type="scientific">Ictalurus punctatus</name>
    <name type="common">Channel catfish</name>
    <name type="synonym">Silurus punctatus</name>
    <dbReference type="NCBI Taxonomy" id="7998"/>
    <lineage>
        <taxon>Eukaryota</taxon>
        <taxon>Metazoa</taxon>
        <taxon>Chordata</taxon>
        <taxon>Craniata</taxon>
        <taxon>Vertebrata</taxon>
        <taxon>Euteleostomi</taxon>
        <taxon>Actinopterygii</taxon>
        <taxon>Neopterygii</taxon>
        <taxon>Teleostei</taxon>
        <taxon>Ostariophysi</taxon>
        <taxon>Siluriformes</taxon>
        <taxon>Ictaluridae</taxon>
        <taxon>Ictalurus</taxon>
    </lineage>
</organism>
<dbReference type="Pfam" id="PF00214">
    <property type="entry name" value="Calc_CGRP_IAPP"/>
    <property type="match status" value="1"/>
</dbReference>
<dbReference type="RefSeq" id="XP_017349512.1">
    <property type="nucleotide sequence ID" value="XM_017494023.3"/>
</dbReference>
<evidence type="ECO:0000256" key="1">
    <source>
        <dbReference type="ARBA" id="ARBA00003306"/>
    </source>
</evidence>
<protein>
    <submittedName>
        <fullName evidence="11">Calcitonin gene-related peptide 2</fullName>
    </submittedName>
</protein>
<sequence>MYHLKLPALLFMLLVLLQCVTTAPNHRFSISSTELVDETLDGKIWTDQGLLMNPFLQFAGLQTKRGLNTQVNSLQHHIEKRRCNTATCMTQRLADFLIRSSNTVGTVYIPTNIGANTYGKRDVFQSPNSLPL</sequence>
<keyword evidence="10" id="KW-1185">Reference proteome</keyword>
<dbReference type="PRINTS" id="PR00818">
    <property type="entry name" value="ISLETAMYLOID"/>
</dbReference>
<reference evidence="11" key="2">
    <citation type="submission" date="2025-08" db="UniProtKB">
        <authorList>
            <consortium name="RefSeq"/>
        </authorList>
    </citation>
    <scope>IDENTIFICATION</scope>
    <source>
        <tissue evidence="11">Blood</tissue>
    </source>
</reference>
<comment type="function">
    <text evidence="1">Causes a rapid but short-lived drop in the level of calcium and phosphate in blood by promoting the incorporation of those ions in the bones.</text>
</comment>
<dbReference type="GeneID" id="108279678"/>
<keyword evidence="5" id="KW-0372">Hormone</keyword>
<evidence type="ECO:0000256" key="2">
    <source>
        <dbReference type="ARBA" id="ARBA00004613"/>
    </source>
</evidence>
<dbReference type="GO" id="GO:0005179">
    <property type="term" value="F:hormone activity"/>
    <property type="evidence" value="ECO:0007669"/>
    <property type="project" value="UniProtKB-KW"/>
</dbReference>
<evidence type="ECO:0000256" key="8">
    <source>
        <dbReference type="SAM" id="SignalP"/>
    </source>
</evidence>
<comment type="subcellular location">
    <subcellularLocation>
        <location evidence="2">Secreted</location>
    </subcellularLocation>
</comment>